<keyword evidence="7 8" id="KW-0472">Membrane</keyword>
<dbReference type="InterPro" id="IPR050352">
    <property type="entry name" value="ABCG_transporters"/>
</dbReference>
<evidence type="ECO:0000256" key="8">
    <source>
        <dbReference type="PROSITE-ProRule" id="PRU00282"/>
    </source>
</evidence>
<dbReference type="Pfam" id="PF00153">
    <property type="entry name" value="Mito_carr"/>
    <property type="match status" value="3"/>
</dbReference>
<keyword evidence="4" id="KW-0547">Nucleotide-binding</keyword>
<organism evidence="12 13">
    <name type="scientific">Mycoemilia scoparia</name>
    <dbReference type="NCBI Taxonomy" id="417184"/>
    <lineage>
        <taxon>Eukaryota</taxon>
        <taxon>Fungi</taxon>
        <taxon>Fungi incertae sedis</taxon>
        <taxon>Zoopagomycota</taxon>
        <taxon>Kickxellomycotina</taxon>
        <taxon>Kickxellomycetes</taxon>
        <taxon>Kickxellales</taxon>
        <taxon>Kickxellaceae</taxon>
        <taxon>Mycoemilia</taxon>
    </lineage>
</organism>
<dbReference type="SUPFAM" id="SSF52540">
    <property type="entry name" value="P-loop containing nucleoside triphosphate hydrolases"/>
    <property type="match status" value="1"/>
</dbReference>
<dbReference type="PANTHER" id="PTHR48041">
    <property type="entry name" value="ABC TRANSPORTER G FAMILY MEMBER 28"/>
    <property type="match status" value="1"/>
</dbReference>
<dbReference type="EMBL" id="JANBPU010000020">
    <property type="protein sequence ID" value="KAJ1919906.1"/>
    <property type="molecule type" value="Genomic_DNA"/>
</dbReference>
<evidence type="ECO:0000256" key="7">
    <source>
        <dbReference type="ARBA" id="ARBA00023136"/>
    </source>
</evidence>
<feature type="repeat" description="Solcar" evidence="8">
    <location>
        <begin position="817"/>
        <end position="911"/>
    </location>
</feature>
<dbReference type="InterPro" id="IPR003439">
    <property type="entry name" value="ABC_transporter-like_ATP-bd"/>
</dbReference>
<protein>
    <recommendedName>
        <fullName evidence="11">ABC transporter domain-containing protein</fullName>
    </recommendedName>
</protein>
<dbReference type="PROSITE" id="PS00211">
    <property type="entry name" value="ABC_TRANSPORTER_1"/>
    <property type="match status" value="1"/>
</dbReference>
<reference evidence="12" key="1">
    <citation type="submission" date="2022-07" db="EMBL/GenBank/DDBJ databases">
        <title>Phylogenomic reconstructions and comparative analyses of Kickxellomycotina fungi.</title>
        <authorList>
            <person name="Reynolds N.K."/>
            <person name="Stajich J.E."/>
            <person name="Barry K."/>
            <person name="Grigoriev I.V."/>
            <person name="Crous P."/>
            <person name="Smith M.E."/>
        </authorList>
    </citation>
    <scope>NUCLEOTIDE SEQUENCE</scope>
    <source>
        <strain evidence="12">NBRC 100468</strain>
    </source>
</reference>
<keyword evidence="3 8" id="KW-0812">Transmembrane</keyword>
<dbReference type="AlphaFoldDB" id="A0A9W8A2Z0"/>
<dbReference type="GO" id="GO:0016887">
    <property type="term" value="F:ATP hydrolysis activity"/>
    <property type="evidence" value="ECO:0007669"/>
    <property type="project" value="InterPro"/>
</dbReference>
<dbReference type="GO" id="GO:0016020">
    <property type="term" value="C:membrane"/>
    <property type="evidence" value="ECO:0007669"/>
    <property type="project" value="UniProtKB-SubCell"/>
</dbReference>
<proteinExistence type="predicted"/>
<dbReference type="Gene3D" id="1.50.40.10">
    <property type="entry name" value="Mitochondrial carrier domain"/>
    <property type="match status" value="1"/>
</dbReference>
<keyword evidence="2" id="KW-0813">Transport</keyword>
<dbReference type="InterPro" id="IPR018108">
    <property type="entry name" value="MCP_transmembrane"/>
</dbReference>
<dbReference type="OrthoDB" id="66620at2759"/>
<feature type="repeat" description="Solcar" evidence="8">
    <location>
        <begin position="717"/>
        <end position="804"/>
    </location>
</feature>
<feature type="transmembrane region" description="Helical" evidence="10">
    <location>
        <begin position="554"/>
        <end position="573"/>
    </location>
</feature>
<sequence length="921" mass="101997">MSETISINTSTPEKNLREPPPCITPMLSWNNLVYEVPIKEEVVKDGKKATIRSHRRLLKDISGRIMPGEMTAIIGSSGAGKTTLLDTLAGRLKGGNLSGSIAFQGQPRDIHLYKHKVAFVEQEDLLYSTLTVEETIRYAAELRMPSRTFSQQERSDRVERVISDLRLNNVRHTRIGGPFQRGVSGGEKKRVSIGVEMVTDPSIIFLDEPTSGLDSNSADMVVEMIHSLTKSQSCSAIMTLHQPSAKLLNMFDKVILLSGGEIVYQGWVSAVVGYFGDIGYPCPPRENPADYFIDLMTIDYRSPEKLEESHARVSILTQAYRTHAQQLDSTDNRAMYDSRPKDEHNSQNPEVYKFQDAAYGSAKDLEGGSHLPGQKHLEKHSRLFKRSAFPNSWFHEFGILARRYWVSQMRNVVYLAGLGGQTLIMFLLIGFTYFQMGTDGASIQNRIGLLYFLLMYTTFPIVMPLLQVLIENRAIMLRERASGVYRVSSYYLSTLIVQLPFAFIPGLLLATGVYFLTHLQYSAAKYFTFFAITISMQLASVGLAFMVSAAVETFDIATIIAPTLMVLFILYGGNLANAGTVTPVLRWIKWVSYMYYGYSGIAQNEFRGLTFHCKSGTTSGICFANGEEVVRSYNLEPFSIGVFDSASKKSEITGRAIRATKGIIAKDGWKGLYRGLSPNLAGNTASWGLYFAWYGWIKDRMAKDHELAVGKAGSSTLSPAQHLFAGAVAGALTQCIANPLWVVKVRMCTTSANDPGAYTGLIDGLKRIYISEGVPGLYRGLVPGLIGVSHGAIQFTVYEEMKKWRANSRASQGKSRLTTTEYTMMSLVSKTFAAVVTYPYQVIRARLQQTLQTSVGNAGAGRSYNGTLDALVKIYRSEGLTGFHKGMGPNVVRMWPGTAITFAVYENVASYLRGQTPLAHF</sequence>
<feature type="transmembrane region" description="Helical" evidence="10">
    <location>
        <begin position="527"/>
        <end position="547"/>
    </location>
</feature>
<keyword evidence="6 10" id="KW-1133">Transmembrane helix</keyword>
<dbReference type="InterPro" id="IPR017871">
    <property type="entry name" value="ABC_transporter-like_CS"/>
</dbReference>
<dbReference type="InterPro" id="IPR027417">
    <property type="entry name" value="P-loop_NTPase"/>
</dbReference>
<dbReference type="Proteomes" id="UP001150538">
    <property type="component" value="Unassembled WGS sequence"/>
</dbReference>
<comment type="subcellular location">
    <subcellularLocation>
        <location evidence="1">Membrane</location>
        <topology evidence="1">Multi-pass membrane protein</topology>
    </subcellularLocation>
</comment>
<evidence type="ECO:0000256" key="2">
    <source>
        <dbReference type="ARBA" id="ARBA00022448"/>
    </source>
</evidence>
<evidence type="ECO:0000256" key="9">
    <source>
        <dbReference type="SAM" id="MobiDB-lite"/>
    </source>
</evidence>
<evidence type="ECO:0000259" key="11">
    <source>
        <dbReference type="PROSITE" id="PS50893"/>
    </source>
</evidence>
<dbReference type="Gene3D" id="3.40.50.300">
    <property type="entry name" value="P-loop containing nucleotide triphosphate hydrolases"/>
    <property type="match status" value="1"/>
</dbReference>
<gene>
    <name evidence="12" type="ORF">H4219_001686</name>
</gene>
<dbReference type="Pfam" id="PF01061">
    <property type="entry name" value="ABC2_membrane"/>
    <property type="match status" value="1"/>
</dbReference>
<feature type="compositionally biased region" description="Basic and acidic residues" evidence="9">
    <location>
        <begin position="330"/>
        <end position="345"/>
    </location>
</feature>
<dbReference type="SUPFAM" id="SSF103506">
    <property type="entry name" value="Mitochondrial carrier"/>
    <property type="match status" value="1"/>
</dbReference>
<evidence type="ECO:0000256" key="1">
    <source>
        <dbReference type="ARBA" id="ARBA00004141"/>
    </source>
</evidence>
<dbReference type="InterPro" id="IPR003593">
    <property type="entry name" value="AAA+_ATPase"/>
</dbReference>
<dbReference type="Pfam" id="PF00005">
    <property type="entry name" value="ABC_tran"/>
    <property type="match status" value="1"/>
</dbReference>
<keyword evidence="13" id="KW-1185">Reference proteome</keyword>
<accession>A0A9W8A2Z0</accession>
<dbReference type="GO" id="GO:0005524">
    <property type="term" value="F:ATP binding"/>
    <property type="evidence" value="ECO:0007669"/>
    <property type="project" value="UniProtKB-KW"/>
</dbReference>
<dbReference type="SMART" id="SM00382">
    <property type="entry name" value="AAA"/>
    <property type="match status" value="1"/>
</dbReference>
<evidence type="ECO:0000256" key="10">
    <source>
        <dbReference type="SAM" id="Phobius"/>
    </source>
</evidence>
<dbReference type="PROSITE" id="PS50893">
    <property type="entry name" value="ABC_TRANSPORTER_2"/>
    <property type="match status" value="1"/>
</dbReference>
<dbReference type="InterPro" id="IPR023395">
    <property type="entry name" value="MCP_dom_sf"/>
</dbReference>
<feature type="domain" description="ABC transporter" evidence="11">
    <location>
        <begin position="38"/>
        <end position="284"/>
    </location>
</feature>
<evidence type="ECO:0000256" key="5">
    <source>
        <dbReference type="ARBA" id="ARBA00022840"/>
    </source>
</evidence>
<evidence type="ECO:0000256" key="3">
    <source>
        <dbReference type="ARBA" id="ARBA00022692"/>
    </source>
</evidence>
<evidence type="ECO:0000256" key="6">
    <source>
        <dbReference type="ARBA" id="ARBA00022989"/>
    </source>
</evidence>
<feature type="transmembrane region" description="Helical" evidence="10">
    <location>
        <begin position="448"/>
        <end position="470"/>
    </location>
</feature>
<evidence type="ECO:0000313" key="13">
    <source>
        <dbReference type="Proteomes" id="UP001150538"/>
    </source>
</evidence>
<keyword evidence="5" id="KW-0067">ATP-binding</keyword>
<name>A0A9W8A2Z0_9FUNG</name>
<dbReference type="PANTHER" id="PTHR48041:SF122">
    <property type="entry name" value="ABC TRANSPORTER DOMAIN-CONTAINING PROTEIN"/>
    <property type="match status" value="1"/>
</dbReference>
<feature type="transmembrane region" description="Helical" evidence="10">
    <location>
        <begin position="490"/>
        <end position="515"/>
    </location>
</feature>
<comment type="caution">
    <text evidence="12">The sequence shown here is derived from an EMBL/GenBank/DDBJ whole genome shotgun (WGS) entry which is preliminary data.</text>
</comment>
<dbReference type="InterPro" id="IPR013525">
    <property type="entry name" value="ABC2_TM"/>
</dbReference>
<feature type="transmembrane region" description="Helical" evidence="10">
    <location>
        <begin position="412"/>
        <end position="436"/>
    </location>
</feature>
<dbReference type="PROSITE" id="PS50920">
    <property type="entry name" value="SOLCAR"/>
    <property type="match status" value="2"/>
</dbReference>
<feature type="region of interest" description="Disordered" evidence="9">
    <location>
        <begin position="330"/>
        <end position="349"/>
    </location>
</feature>
<evidence type="ECO:0000313" key="12">
    <source>
        <dbReference type="EMBL" id="KAJ1919906.1"/>
    </source>
</evidence>
<evidence type="ECO:0000256" key="4">
    <source>
        <dbReference type="ARBA" id="ARBA00022741"/>
    </source>
</evidence>
<dbReference type="GO" id="GO:0140359">
    <property type="term" value="F:ABC-type transporter activity"/>
    <property type="evidence" value="ECO:0007669"/>
    <property type="project" value="InterPro"/>
</dbReference>